<keyword evidence="1 4" id="KW-0812">Transmembrane</keyword>
<dbReference type="EMBL" id="MU853332">
    <property type="protein sequence ID" value="KAK4117450.1"/>
    <property type="molecule type" value="Genomic_DNA"/>
</dbReference>
<comment type="caution">
    <text evidence="5">The sequence shown here is derived from an EMBL/GenBank/DDBJ whole genome shotgun (WGS) entry which is preliminary data.</text>
</comment>
<dbReference type="InterPro" id="IPR038814">
    <property type="entry name" value="AIM11"/>
</dbReference>
<feature type="transmembrane region" description="Helical" evidence="4">
    <location>
        <begin position="23"/>
        <end position="44"/>
    </location>
</feature>
<reference evidence="5" key="2">
    <citation type="submission" date="2023-05" db="EMBL/GenBank/DDBJ databases">
        <authorList>
            <consortium name="Lawrence Berkeley National Laboratory"/>
            <person name="Steindorff A."/>
            <person name="Hensen N."/>
            <person name="Bonometti L."/>
            <person name="Westerberg I."/>
            <person name="Brannstrom I.O."/>
            <person name="Guillou S."/>
            <person name="Cros-Aarteil S."/>
            <person name="Calhoun S."/>
            <person name="Haridas S."/>
            <person name="Kuo A."/>
            <person name="Mondo S."/>
            <person name="Pangilinan J."/>
            <person name="Riley R."/>
            <person name="Labutti K."/>
            <person name="Andreopoulos B."/>
            <person name="Lipzen A."/>
            <person name="Chen C."/>
            <person name="Yanf M."/>
            <person name="Daum C."/>
            <person name="Ng V."/>
            <person name="Clum A."/>
            <person name="Ohm R."/>
            <person name="Martin F."/>
            <person name="Silar P."/>
            <person name="Natvig D."/>
            <person name="Lalanne C."/>
            <person name="Gautier V."/>
            <person name="Ament-Velasquez S.L."/>
            <person name="Kruys A."/>
            <person name="Hutchinson M.I."/>
            <person name="Powell A.J."/>
            <person name="Barry K."/>
            <person name="Miller A.N."/>
            <person name="Grigoriev I.V."/>
            <person name="Debuchy R."/>
            <person name="Gladieux P."/>
            <person name="Thoren M.H."/>
            <person name="Johannesson H."/>
        </authorList>
    </citation>
    <scope>NUCLEOTIDE SEQUENCE</scope>
    <source>
        <strain evidence="5">CBS 508.74</strain>
    </source>
</reference>
<feature type="transmembrane region" description="Helical" evidence="4">
    <location>
        <begin position="80"/>
        <end position="103"/>
    </location>
</feature>
<evidence type="ECO:0000313" key="6">
    <source>
        <dbReference type="Proteomes" id="UP001302812"/>
    </source>
</evidence>
<gene>
    <name evidence="4" type="primary">AIM11</name>
    <name evidence="5" type="ORF">N656DRAFT_696427</name>
</gene>
<proteinExistence type="inferred from homology"/>
<evidence type="ECO:0000256" key="4">
    <source>
        <dbReference type="RuleBase" id="RU367098"/>
    </source>
</evidence>
<evidence type="ECO:0000256" key="1">
    <source>
        <dbReference type="ARBA" id="ARBA00022692"/>
    </source>
</evidence>
<dbReference type="PANTHER" id="PTHR39136:SF1">
    <property type="entry name" value="ALTERED INHERITANCE OF MITOCHONDRIA PROTEIN 11"/>
    <property type="match status" value="1"/>
</dbReference>
<dbReference type="AlphaFoldDB" id="A0AAN6TN03"/>
<evidence type="ECO:0000256" key="3">
    <source>
        <dbReference type="ARBA" id="ARBA00023136"/>
    </source>
</evidence>
<sequence length="157" mass="17251">PTPQQLERPPYPPVLSPRSLKQLGLYFGGTGFLVFSIIVTRRAVRRYQLASQLKFFQPNNGNGRTHNGPPEKDPLMALQALSLATLNTASFAIMMAGGISWAFDISSIDDLKRLTRRSIHAHAGQADQAAEDEVAQWVAKTLGIKEKPPSSDHDNSK</sequence>
<organism evidence="5 6">
    <name type="scientific">Canariomyces notabilis</name>
    <dbReference type="NCBI Taxonomy" id="2074819"/>
    <lineage>
        <taxon>Eukaryota</taxon>
        <taxon>Fungi</taxon>
        <taxon>Dikarya</taxon>
        <taxon>Ascomycota</taxon>
        <taxon>Pezizomycotina</taxon>
        <taxon>Sordariomycetes</taxon>
        <taxon>Sordariomycetidae</taxon>
        <taxon>Sordariales</taxon>
        <taxon>Chaetomiaceae</taxon>
        <taxon>Canariomyces</taxon>
    </lineage>
</organism>
<feature type="non-terminal residue" evidence="5">
    <location>
        <position position="1"/>
    </location>
</feature>
<dbReference type="Proteomes" id="UP001302812">
    <property type="component" value="Unassembled WGS sequence"/>
</dbReference>
<comment type="subcellular location">
    <subcellularLocation>
        <location evidence="4">Membrane</location>
        <topology evidence="4">Multi-pass membrane protein</topology>
    </subcellularLocation>
</comment>
<evidence type="ECO:0000313" key="5">
    <source>
        <dbReference type="EMBL" id="KAK4117450.1"/>
    </source>
</evidence>
<protein>
    <recommendedName>
        <fullName evidence="4">Altered inheritance of mitochondria protein 11</fullName>
    </recommendedName>
</protein>
<keyword evidence="6" id="KW-1185">Reference proteome</keyword>
<accession>A0AAN6TN03</accession>
<reference evidence="5" key="1">
    <citation type="journal article" date="2023" name="Mol. Phylogenet. Evol.">
        <title>Genome-scale phylogeny and comparative genomics of the fungal order Sordariales.</title>
        <authorList>
            <person name="Hensen N."/>
            <person name="Bonometti L."/>
            <person name="Westerberg I."/>
            <person name="Brannstrom I.O."/>
            <person name="Guillou S."/>
            <person name="Cros-Aarteil S."/>
            <person name="Calhoun S."/>
            <person name="Haridas S."/>
            <person name="Kuo A."/>
            <person name="Mondo S."/>
            <person name="Pangilinan J."/>
            <person name="Riley R."/>
            <person name="LaButti K."/>
            <person name="Andreopoulos B."/>
            <person name="Lipzen A."/>
            <person name="Chen C."/>
            <person name="Yan M."/>
            <person name="Daum C."/>
            <person name="Ng V."/>
            <person name="Clum A."/>
            <person name="Steindorff A."/>
            <person name="Ohm R.A."/>
            <person name="Martin F."/>
            <person name="Silar P."/>
            <person name="Natvig D.O."/>
            <person name="Lalanne C."/>
            <person name="Gautier V."/>
            <person name="Ament-Velasquez S.L."/>
            <person name="Kruys A."/>
            <person name="Hutchinson M.I."/>
            <person name="Powell A.J."/>
            <person name="Barry K."/>
            <person name="Miller A.N."/>
            <person name="Grigoriev I.V."/>
            <person name="Debuchy R."/>
            <person name="Gladieux P."/>
            <person name="Hiltunen Thoren M."/>
            <person name="Johannesson H."/>
        </authorList>
    </citation>
    <scope>NUCLEOTIDE SEQUENCE</scope>
    <source>
        <strain evidence="5">CBS 508.74</strain>
    </source>
</reference>
<keyword evidence="3 4" id="KW-0472">Membrane</keyword>
<name>A0AAN6TN03_9PEZI</name>
<evidence type="ECO:0000256" key="2">
    <source>
        <dbReference type="ARBA" id="ARBA00022989"/>
    </source>
</evidence>
<dbReference type="GO" id="GO:0005739">
    <property type="term" value="C:mitochondrion"/>
    <property type="evidence" value="ECO:0007669"/>
    <property type="project" value="TreeGrafter"/>
</dbReference>
<dbReference type="GO" id="GO:0016020">
    <property type="term" value="C:membrane"/>
    <property type="evidence" value="ECO:0007669"/>
    <property type="project" value="UniProtKB-SubCell"/>
</dbReference>
<dbReference type="PANTHER" id="PTHR39136">
    <property type="entry name" value="ALTERED INHERITANCE OF MITOCHONDRIA PROTEIN 11"/>
    <property type="match status" value="1"/>
</dbReference>
<comment type="similarity">
    <text evidence="4">Belongs to the AIM11 family.</text>
</comment>
<keyword evidence="2 4" id="KW-1133">Transmembrane helix</keyword>
<feature type="non-terminal residue" evidence="5">
    <location>
        <position position="157"/>
    </location>
</feature>